<protein>
    <submittedName>
        <fullName evidence="2">BFD-like [2Fe-2S] binding domain protein</fullName>
    </submittedName>
</protein>
<reference evidence="2 3" key="1">
    <citation type="submission" date="2019-02" db="EMBL/GenBank/DDBJ databases">
        <title>Deep-cultivation of Planctomycetes and their phenomic and genomic characterization uncovers novel biology.</title>
        <authorList>
            <person name="Wiegand S."/>
            <person name="Jogler M."/>
            <person name="Boedeker C."/>
            <person name="Pinto D."/>
            <person name="Vollmers J."/>
            <person name="Rivas-Marin E."/>
            <person name="Kohn T."/>
            <person name="Peeters S.H."/>
            <person name="Heuer A."/>
            <person name="Rast P."/>
            <person name="Oberbeckmann S."/>
            <person name="Bunk B."/>
            <person name="Jeske O."/>
            <person name="Meyerdierks A."/>
            <person name="Storesund J.E."/>
            <person name="Kallscheuer N."/>
            <person name="Luecker S."/>
            <person name="Lage O.M."/>
            <person name="Pohl T."/>
            <person name="Merkel B.J."/>
            <person name="Hornburger P."/>
            <person name="Mueller R.-W."/>
            <person name="Bruemmer F."/>
            <person name="Labrenz M."/>
            <person name="Spormann A.M."/>
            <person name="Op den Camp H."/>
            <person name="Overmann J."/>
            <person name="Amann R."/>
            <person name="Jetten M.S.M."/>
            <person name="Mascher T."/>
            <person name="Medema M.H."/>
            <person name="Devos D.P."/>
            <person name="Kaster A.-K."/>
            <person name="Ovreas L."/>
            <person name="Rohde M."/>
            <person name="Galperin M.Y."/>
            <person name="Jogler C."/>
        </authorList>
    </citation>
    <scope>NUCLEOTIDE SEQUENCE [LARGE SCALE GENOMIC DNA]</scope>
    <source>
        <strain evidence="2 3">I41</strain>
    </source>
</reference>
<dbReference type="OrthoDB" id="278622at2"/>
<dbReference type="Proteomes" id="UP000317909">
    <property type="component" value="Chromosome"/>
</dbReference>
<evidence type="ECO:0000313" key="3">
    <source>
        <dbReference type="Proteomes" id="UP000317909"/>
    </source>
</evidence>
<proteinExistence type="predicted"/>
<accession>A0A517TRZ8</accession>
<dbReference type="Pfam" id="PF04324">
    <property type="entry name" value="Fer2_BFD"/>
    <property type="match status" value="1"/>
</dbReference>
<dbReference type="RefSeq" id="WP_145430271.1">
    <property type="nucleotide sequence ID" value="NZ_CP036339.1"/>
</dbReference>
<dbReference type="AlphaFoldDB" id="A0A517TRZ8"/>
<dbReference type="EMBL" id="CP036339">
    <property type="protein sequence ID" value="QDT71138.1"/>
    <property type="molecule type" value="Genomic_DNA"/>
</dbReference>
<feature type="domain" description="BFD-like [2Fe-2S]-binding" evidence="1">
    <location>
        <begin position="8"/>
        <end position="55"/>
    </location>
</feature>
<gene>
    <name evidence="2" type="ORF">I41_02930</name>
</gene>
<evidence type="ECO:0000259" key="1">
    <source>
        <dbReference type="Pfam" id="PF04324"/>
    </source>
</evidence>
<dbReference type="KEGG" id="llh:I41_02930"/>
<evidence type="ECO:0000313" key="2">
    <source>
        <dbReference type="EMBL" id="QDT71138.1"/>
    </source>
</evidence>
<organism evidence="2 3">
    <name type="scientific">Lacipirellula limnantheis</name>
    <dbReference type="NCBI Taxonomy" id="2528024"/>
    <lineage>
        <taxon>Bacteria</taxon>
        <taxon>Pseudomonadati</taxon>
        <taxon>Planctomycetota</taxon>
        <taxon>Planctomycetia</taxon>
        <taxon>Pirellulales</taxon>
        <taxon>Lacipirellulaceae</taxon>
        <taxon>Lacipirellula</taxon>
    </lineage>
</organism>
<sequence length="98" mass="10818">MELDDELCLCFHVSRRKVENFIRIERPRRAGQLAECYGAGTGCGWCRPFLQRLFDKAQQPADAALPDNLPSAAEYAHNRSDYVRAGGGTPPPGATPIE</sequence>
<keyword evidence="3" id="KW-1185">Reference proteome</keyword>
<dbReference type="InterPro" id="IPR041854">
    <property type="entry name" value="BFD-like_2Fe2S-bd_dom_sf"/>
</dbReference>
<name>A0A517TRZ8_9BACT</name>
<dbReference type="InterPro" id="IPR007419">
    <property type="entry name" value="BFD-like_2Fe2S-bd_dom"/>
</dbReference>
<dbReference type="Gene3D" id="1.10.10.1100">
    <property type="entry name" value="BFD-like [2Fe-2S]-binding domain"/>
    <property type="match status" value="1"/>
</dbReference>